<evidence type="ECO:0000313" key="2">
    <source>
        <dbReference type="EMBL" id="CAB4308913.1"/>
    </source>
</evidence>
<organism evidence="2 4">
    <name type="scientific">Prunus armeniaca</name>
    <name type="common">Apricot</name>
    <name type="synonym">Armeniaca vulgaris</name>
    <dbReference type="NCBI Taxonomy" id="36596"/>
    <lineage>
        <taxon>Eukaryota</taxon>
        <taxon>Viridiplantae</taxon>
        <taxon>Streptophyta</taxon>
        <taxon>Embryophyta</taxon>
        <taxon>Tracheophyta</taxon>
        <taxon>Spermatophyta</taxon>
        <taxon>Magnoliopsida</taxon>
        <taxon>eudicotyledons</taxon>
        <taxon>Gunneridae</taxon>
        <taxon>Pentapetalae</taxon>
        <taxon>rosids</taxon>
        <taxon>fabids</taxon>
        <taxon>Rosales</taxon>
        <taxon>Rosaceae</taxon>
        <taxon>Amygdaloideae</taxon>
        <taxon>Amygdaleae</taxon>
        <taxon>Prunus</taxon>
    </lineage>
</organism>
<dbReference type="EMBL" id="CAEKKB010000004">
    <property type="protein sequence ID" value="CAB4308913.1"/>
    <property type="molecule type" value="Genomic_DNA"/>
</dbReference>
<reference evidence="4" key="1">
    <citation type="journal article" date="2020" name="Genome Biol.">
        <title>Gamete binning: chromosome-level and haplotype-resolved genome assembly enabled by high-throughput single-cell sequencing of gamete genomes.</title>
        <authorList>
            <person name="Campoy J.A."/>
            <person name="Sun H."/>
            <person name="Goel M."/>
            <person name="Jiao W.-B."/>
            <person name="Folz-Donahue K."/>
            <person name="Wang N."/>
            <person name="Rubio M."/>
            <person name="Liu C."/>
            <person name="Kukat C."/>
            <person name="Ruiz D."/>
            <person name="Huettel B."/>
            <person name="Schneeberger K."/>
        </authorList>
    </citation>
    <scope>NUCLEOTIDE SEQUENCE [LARGE SCALE GENOMIC DNA]</scope>
    <source>
        <strain evidence="4">cv. Rojo Pasion</strain>
    </source>
</reference>
<dbReference type="Proteomes" id="UP000507245">
    <property type="component" value="Unassembled WGS sequence"/>
</dbReference>
<protein>
    <submittedName>
        <fullName evidence="2">Uncharacterized protein</fullName>
    </submittedName>
</protein>
<accession>A0A6J5X8P1</accession>
<dbReference type="AlphaFoldDB" id="A0A6J5X8P1"/>
<keyword evidence="4" id="KW-1185">Reference proteome</keyword>
<gene>
    <name evidence="1" type="ORF">CURHAP_LOCUS29566</name>
    <name evidence="2" type="ORF">ORAREDHAP_LOCUS29199</name>
</gene>
<dbReference type="EMBL" id="CAEKDK010000004">
    <property type="protein sequence ID" value="CAB4278506.1"/>
    <property type="molecule type" value="Genomic_DNA"/>
</dbReference>
<sequence>MPFVSLKRPIAMKREIEVIERIQSRISEEGRFHKALLDYKKLYKAGLISELEYLRRKEEEEEKERQSKCQFLDRLFSTCANRVKTPTKLARMTRLL</sequence>
<dbReference type="Proteomes" id="UP000507222">
    <property type="component" value="Unassembled WGS sequence"/>
</dbReference>
<reference evidence="2 3" key="2">
    <citation type="submission" date="2020-05" db="EMBL/GenBank/DDBJ databases">
        <authorList>
            <person name="Campoy J."/>
            <person name="Schneeberger K."/>
            <person name="Spophaly S."/>
        </authorList>
    </citation>
    <scope>NUCLEOTIDE SEQUENCE [LARGE SCALE GENOMIC DNA]</scope>
    <source>
        <strain evidence="2">PruArmRojPasFocal</strain>
    </source>
</reference>
<proteinExistence type="predicted"/>
<evidence type="ECO:0000313" key="4">
    <source>
        <dbReference type="Proteomes" id="UP000507245"/>
    </source>
</evidence>
<evidence type="ECO:0000313" key="1">
    <source>
        <dbReference type="EMBL" id="CAB4278506.1"/>
    </source>
</evidence>
<name>A0A6J5X8P1_PRUAR</name>
<evidence type="ECO:0000313" key="3">
    <source>
        <dbReference type="Proteomes" id="UP000507222"/>
    </source>
</evidence>